<dbReference type="InterPro" id="IPR022605">
    <property type="entry name" value="DUF2920"/>
</dbReference>
<keyword evidence="2" id="KW-1185">Reference proteome</keyword>
<dbReference type="RefSeq" id="WP_078817271.1">
    <property type="nucleotide sequence ID" value="NZ_FUYJ01000002.1"/>
</dbReference>
<reference evidence="2" key="1">
    <citation type="submission" date="2017-02" db="EMBL/GenBank/DDBJ databases">
        <authorList>
            <person name="Varghese N."/>
            <person name="Submissions S."/>
        </authorList>
    </citation>
    <scope>NUCLEOTIDE SEQUENCE [LARGE SCALE GENOMIC DNA]</scope>
    <source>
        <strain evidence="2">DSM 23966</strain>
    </source>
</reference>
<evidence type="ECO:0008006" key="3">
    <source>
        <dbReference type="Google" id="ProtNLM"/>
    </source>
</evidence>
<sequence length="361" mass="41003">MAGNQSITIPAHPNIYNGSTGRDLRIDFSIPNSGMSDETGILILVPGFGAHIESKVYKKMRDVFADKYNLVTVQCSFFGDEFMQGADNFNLKNGMVEVERHLNVDGLEALQRNPSDLLNLLSTKSLRLPVMAKLVETNDNFNDMGFMQAIDIVTALETIKTILKENGLPFNERKVIGYGHSHGAHLLHLSNRLAPHLFSYIVDNSAWIEPVYLSANRCLYQQYGSMLLQIEFDYLAKEVVTDKKALSLNTLYDNFNNHAKMIVFQGTNDSLIDYRLKEKVVSKIENSIFVLVDVKDIDNQIFKSNMHGLDADFLNMFEWALEKMGDYENEQTMKRIDEIQLSNTKITVNYNHGLPVFVLEL</sequence>
<organism evidence="1 2">
    <name type="scientific">Sporosarcina newyorkensis</name>
    <dbReference type="NCBI Taxonomy" id="759851"/>
    <lineage>
        <taxon>Bacteria</taxon>
        <taxon>Bacillati</taxon>
        <taxon>Bacillota</taxon>
        <taxon>Bacilli</taxon>
        <taxon>Bacillales</taxon>
        <taxon>Caryophanaceae</taxon>
        <taxon>Sporosarcina</taxon>
    </lineage>
</organism>
<dbReference type="Gene3D" id="3.40.50.1820">
    <property type="entry name" value="alpha/beta hydrolase"/>
    <property type="match status" value="1"/>
</dbReference>
<protein>
    <recommendedName>
        <fullName evidence="3">DUF2920 family protein</fullName>
    </recommendedName>
</protein>
<dbReference type="EMBL" id="FUYJ01000002">
    <property type="protein sequence ID" value="SKA95706.1"/>
    <property type="molecule type" value="Genomic_DNA"/>
</dbReference>
<evidence type="ECO:0000313" key="1">
    <source>
        <dbReference type="EMBL" id="SKA95706.1"/>
    </source>
</evidence>
<dbReference type="AlphaFoldDB" id="A0A1T4Y1Q7"/>
<dbReference type="SUPFAM" id="SSF53474">
    <property type="entry name" value="alpha/beta-Hydrolases"/>
    <property type="match status" value="1"/>
</dbReference>
<gene>
    <name evidence="1" type="ORF">SAMN04244570_1693</name>
</gene>
<dbReference type="Pfam" id="PF11144">
    <property type="entry name" value="DUF2920"/>
    <property type="match status" value="1"/>
</dbReference>
<name>A0A1T4Y1Q7_9BACL</name>
<dbReference type="Proteomes" id="UP000190042">
    <property type="component" value="Unassembled WGS sequence"/>
</dbReference>
<proteinExistence type="predicted"/>
<accession>A0A1T4Y1Q7</accession>
<evidence type="ECO:0000313" key="2">
    <source>
        <dbReference type="Proteomes" id="UP000190042"/>
    </source>
</evidence>
<dbReference type="InterPro" id="IPR029058">
    <property type="entry name" value="AB_hydrolase_fold"/>
</dbReference>